<dbReference type="AlphaFoldDB" id="A0A0N7JD89"/>
<reference evidence="2 4" key="1">
    <citation type="submission" date="2015-10" db="EMBL/GenBank/DDBJ databases">
        <title>Complete genome sequence of hyperthermophilic archaeon Pyrodictium delaneyi Su06.</title>
        <authorList>
            <person name="Jung J.-H."/>
            <person name="Lin J."/>
            <person name="Holden J.F."/>
            <person name="Park C.-S."/>
        </authorList>
    </citation>
    <scope>NUCLEOTIDE SEQUENCE [LARGE SCALE GENOMIC DNA]</scope>
    <source>
        <strain evidence="2 4">Su06</strain>
    </source>
</reference>
<dbReference type="Pfam" id="PF00499">
    <property type="entry name" value="Oxidored_q3"/>
    <property type="match status" value="1"/>
</dbReference>
<dbReference type="RefSeq" id="WP_082419554.1">
    <property type="nucleotide sequence ID" value="NZ_CP013011.1"/>
</dbReference>
<keyword evidence="1" id="KW-0812">Transmembrane</keyword>
<keyword evidence="2" id="KW-0830">Ubiquinone</keyword>
<evidence type="ECO:0000313" key="4">
    <source>
        <dbReference type="Proteomes" id="UP000058613"/>
    </source>
</evidence>
<keyword evidence="1" id="KW-0472">Membrane</keyword>
<keyword evidence="5" id="KW-1185">Reference proteome</keyword>
<name>A0A0N7JD89_9CREN</name>
<feature type="transmembrane region" description="Helical" evidence="1">
    <location>
        <begin position="36"/>
        <end position="57"/>
    </location>
</feature>
<proteinExistence type="predicted"/>
<organism evidence="2 4">
    <name type="scientific">Pyrodictium delaneyi</name>
    <dbReference type="NCBI Taxonomy" id="1273541"/>
    <lineage>
        <taxon>Archaea</taxon>
        <taxon>Thermoproteota</taxon>
        <taxon>Thermoprotei</taxon>
        <taxon>Desulfurococcales</taxon>
        <taxon>Pyrodictiaceae</taxon>
        <taxon>Pyrodictium</taxon>
    </lineage>
</organism>
<feature type="transmembrane region" description="Helical" evidence="1">
    <location>
        <begin position="6"/>
        <end position="29"/>
    </location>
</feature>
<feature type="transmembrane region" description="Helical" evidence="1">
    <location>
        <begin position="135"/>
        <end position="162"/>
    </location>
</feature>
<accession>A0A0N7JD89</accession>
<dbReference type="InterPro" id="IPR042106">
    <property type="entry name" value="Nuo/plastoQ_OxRdtase_6_NuoJ"/>
</dbReference>
<dbReference type="OrthoDB" id="384309at2157"/>
<dbReference type="Proteomes" id="UP000058613">
    <property type="component" value="Chromosome"/>
</dbReference>
<gene>
    <name evidence="3" type="ORF">Pdsh_05975</name>
    <name evidence="2" type="ORF">Pyrde_1478</name>
</gene>
<sequence length="172" mass="17861">MSLQASLFDAAIVTSLAAVAAGSIGAVVARKTVHSVAWLVIASLGVAAMFALLGYGYLSVFHIVVYVGTSVTLLAIVVMMVGCSIDPKTWRPGRLILAFFAAAALEAPLALHAFSNPLSSSEIAGRGLGFERASSILLDCWVCTLLMIITVAAVIVEAIAIARGRQFGPRGE</sequence>
<dbReference type="InterPro" id="IPR001457">
    <property type="entry name" value="NADH_UbQ/plastoQ_OxRdtase_su6"/>
</dbReference>
<evidence type="ECO:0000313" key="5">
    <source>
        <dbReference type="Proteomes" id="UP000196694"/>
    </source>
</evidence>
<reference evidence="3 5" key="2">
    <citation type="submission" date="2017-05" db="EMBL/GenBank/DDBJ databases">
        <title>The draft genome of the hyperthermophilic archaeon 'Pyrodictium delaneyi strain Hulk', an iron and nitrate reducer, reveals the capacity for sulfate reduction.</title>
        <authorList>
            <person name="Demey L.M."/>
            <person name="Miller C."/>
            <person name="Manzella M."/>
            <person name="Reguera G."/>
            <person name="Kashefi K."/>
        </authorList>
    </citation>
    <scope>NUCLEOTIDE SEQUENCE [LARGE SCALE GENOMIC DNA]</scope>
    <source>
        <strain evidence="3 5">Hulk</strain>
    </source>
</reference>
<protein>
    <submittedName>
        <fullName evidence="2">NADH-ubiquinone oxidoreductase chain J</fullName>
    </submittedName>
</protein>
<evidence type="ECO:0000313" key="2">
    <source>
        <dbReference type="EMBL" id="ALL01521.1"/>
    </source>
</evidence>
<dbReference type="GeneID" id="26099819"/>
<dbReference type="Gene3D" id="1.20.120.1200">
    <property type="entry name" value="NADH-ubiquinone/plastoquinone oxidoreductase chain 6, subunit NuoJ"/>
    <property type="match status" value="1"/>
</dbReference>
<dbReference type="Proteomes" id="UP000196694">
    <property type="component" value="Unassembled WGS sequence"/>
</dbReference>
<feature type="transmembrane region" description="Helical" evidence="1">
    <location>
        <begin position="95"/>
        <end position="115"/>
    </location>
</feature>
<feature type="transmembrane region" description="Helical" evidence="1">
    <location>
        <begin position="63"/>
        <end position="83"/>
    </location>
</feature>
<dbReference type="STRING" id="1273541.Pyrde_1478"/>
<dbReference type="KEGG" id="pdl:Pyrde_1478"/>
<keyword evidence="1" id="KW-1133">Transmembrane helix</keyword>
<dbReference type="EMBL" id="CP013011">
    <property type="protein sequence ID" value="ALL01521.1"/>
    <property type="molecule type" value="Genomic_DNA"/>
</dbReference>
<dbReference type="EMBL" id="NCQP01000003">
    <property type="protein sequence ID" value="OWJ54576.1"/>
    <property type="molecule type" value="Genomic_DNA"/>
</dbReference>
<evidence type="ECO:0000313" key="3">
    <source>
        <dbReference type="EMBL" id="OWJ54576.1"/>
    </source>
</evidence>
<evidence type="ECO:0000256" key="1">
    <source>
        <dbReference type="SAM" id="Phobius"/>
    </source>
</evidence>
<dbReference type="GO" id="GO:0008137">
    <property type="term" value="F:NADH dehydrogenase (ubiquinone) activity"/>
    <property type="evidence" value="ECO:0007669"/>
    <property type="project" value="InterPro"/>
</dbReference>